<evidence type="ECO:0000256" key="3">
    <source>
        <dbReference type="ARBA" id="ARBA00016463"/>
    </source>
</evidence>
<dbReference type="OrthoDB" id="9814290at2"/>
<comment type="similarity">
    <text evidence="2">Belongs to the CcmC/CycZ/HelC family.</text>
</comment>
<keyword evidence="12" id="KW-1185">Reference proteome</keyword>
<feature type="transmembrane region" description="Helical" evidence="9">
    <location>
        <begin position="217"/>
        <end position="235"/>
    </location>
</feature>
<feature type="transmembrane region" description="Helical" evidence="9">
    <location>
        <begin position="36"/>
        <end position="56"/>
    </location>
</feature>
<keyword evidence="8 9" id="KW-0472">Membrane</keyword>
<protein>
    <recommendedName>
        <fullName evidence="3">Heme exporter protein C</fullName>
    </recommendedName>
</protein>
<keyword evidence="6 9" id="KW-1133">Transmembrane helix</keyword>
<dbReference type="GO" id="GO:0017004">
    <property type="term" value="P:cytochrome complex assembly"/>
    <property type="evidence" value="ECO:0007669"/>
    <property type="project" value="UniProtKB-KW"/>
</dbReference>
<dbReference type="GO" id="GO:0020037">
    <property type="term" value="F:heme binding"/>
    <property type="evidence" value="ECO:0007669"/>
    <property type="project" value="InterPro"/>
</dbReference>
<dbReference type="GO" id="GO:0015232">
    <property type="term" value="F:heme transmembrane transporter activity"/>
    <property type="evidence" value="ECO:0007669"/>
    <property type="project" value="InterPro"/>
</dbReference>
<evidence type="ECO:0000256" key="1">
    <source>
        <dbReference type="ARBA" id="ARBA00004141"/>
    </source>
</evidence>
<dbReference type="InterPro" id="IPR017562">
    <property type="entry name" value="Cyt_c_biogenesis_CcsA"/>
</dbReference>
<feature type="domain" description="Cytochrome c assembly protein" evidence="10">
    <location>
        <begin position="65"/>
        <end position="266"/>
    </location>
</feature>
<name>A0A1M4TCS8_9FIRM</name>
<evidence type="ECO:0000256" key="2">
    <source>
        <dbReference type="ARBA" id="ARBA00005840"/>
    </source>
</evidence>
<dbReference type="RefSeq" id="WP_073162604.1">
    <property type="nucleotide sequence ID" value="NZ_FQUW01000005.1"/>
</dbReference>
<gene>
    <name evidence="11" type="ORF">SAMN02745218_00277</name>
</gene>
<dbReference type="EMBL" id="FQUW01000005">
    <property type="protein sequence ID" value="SHE42194.1"/>
    <property type="molecule type" value="Genomic_DNA"/>
</dbReference>
<evidence type="ECO:0000256" key="5">
    <source>
        <dbReference type="ARBA" id="ARBA00022748"/>
    </source>
</evidence>
<dbReference type="PANTHER" id="PTHR30071">
    <property type="entry name" value="HEME EXPORTER PROTEIN C"/>
    <property type="match status" value="1"/>
</dbReference>
<evidence type="ECO:0000256" key="8">
    <source>
        <dbReference type="ARBA" id="ARBA00023136"/>
    </source>
</evidence>
<evidence type="ECO:0000256" key="9">
    <source>
        <dbReference type="SAM" id="Phobius"/>
    </source>
</evidence>
<evidence type="ECO:0000259" key="10">
    <source>
        <dbReference type="Pfam" id="PF01578"/>
    </source>
</evidence>
<keyword evidence="7" id="KW-0793">Thylakoid</keyword>
<dbReference type="NCBIfam" id="TIGR03144">
    <property type="entry name" value="cytochr_II_ccsB"/>
    <property type="match status" value="1"/>
</dbReference>
<comment type="subcellular location">
    <subcellularLocation>
        <location evidence="1">Membrane</location>
        <topology evidence="1">Multi-pass membrane protein</topology>
    </subcellularLocation>
</comment>
<feature type="transmembrane region" description="Helical" evidence="9">
    <location>
        <begin position="178"/>
        <end position="205"/>
    </location>
</feature>
<dbReference type="InterPro" id="IPR003557">
    <property type="entry name" value="Cyt_c_biogenesis_CcmC"/>
</dbReference>
<evidence type="ECO:0000256" key="4">
    <source>
        <dbReference type="ARBA" id="ARBA00022692"/>
    </source>
</evidence>
<dbReference type="AlphaFoldDB" id="A0A1M4TCS8"/>
<dbReference type="GO" id="GO:0005886">
    <property type="term" value="C:plasma membrane"/>
    <property type="evidence" value="ECO:0007669"/>
    <property type="project" value="TreeGrafter"/>
</dbReference>
<dbReference type="Proteomes" id="UP000184196">
    <property type="component" value="Unassembled WGS sequence"/>
</dbReference>
<feature type="transmembrane region" description="Helical" evidence="9">
    <location>
        <begin position="68"/>
        <end position="87"/>
    </location>
</feature>
<dbReference type="Pfam" id="PF01578">
    <property type="entry name" value="Cytochrom_C_asm"/>
    <property type="match status" value="1"/>
</dbReference>
<dbReference type="InterPro" id="IPR002541">
    <property type="entry name" value="Cyt_c_assembly"/>
</dbReference>
<accession>A0A1M4TCS8</accession>
<dbReference type="PANTHER" id="PTHR30071:SF1">
    <property type="entry name" value="CYTOCHROME B_B6 PROTEIN-RELATED"/>
    <property type="match status" value="1"/>
</dbReference>
<feature type="transmembrane region" description="Helical" evidence="9">
    <location>
        <begin position="94"/>
        <end position="112"/>
    </location>
</feature>
<sequence>MEFEMLAFKVTFGAYLGAAVLYLADFWTDRPAAARWATALAWLGLLSNTAALGARIAVTGRLPLANLYEYGLCFAWGIMLGYLLLQLKIRVRGLGVFAALIGFLVIALISLLPRETGDLMPALRSKWLTYHVLTAIVAYSAFALSFAGAVLYLIASGDSPLLAGLRRHLPDREFLDRLIYRAVVVGLPFQTLLIITGAIWAQYAWGAYWSWDPKETWSLITWLVYAAYLHARFVLGWQGRPAAYLAVAGFIVVMFTFVGVTFLMAGQHSYV</sequence>
<keyword evidence="5" id="KW-0201">Cytochrome c-type biogenesis</keyword>
<dbReference type="PRINTS" id="PR01386">
    <property type="entry name" value="CCMCBIOGNSIS"/>
</dbReference>
<feature type="transmembrane region" description="Helical" evidence="9">
    <location>
        <begin position="132"/>
        <end position="157"/>
    </location>
</feature>
<feature type="transmembrane region" description="Helical" evidence="9">
    <location>
        <begin position="242"/>
        <end position="265"/>
    </location>
</feature>
<evidence type="ECO:0000256" key="6">
    <source>
        <dbReference type="ARBA" id="ARBA00022989"/>
    </source>
</evidence>
<evidence type="ECO:0000313" key="12">
    <source>
        <dbReference type="Proteomes" id="UP000184196"/>
    </source>
</evidence>
<evidence type="ECO:0000313" key="11">
    <source>
        <dbReference type="EMBL" id="SHE42194.1"/>
    </source>
</evidence>
<feature type="transmembrane region" description="Helical" evidence="9">
    <location>
        <begin position="6"/>
        <end position="24"/>
    </location>
</feature>
<proteinExistence type="inferred from homology"/>
<keyword evidence="4 9" id="KW-0812">Transmembrane</keyword>
<organism evidence="11 12">
    <name type="scientific">Desulfofundulus australicus DSM 11792</name>
    <dbReference type="NCBI Taxonomy" id="1121425"/>
    <lineage>
        <taxon>Bacteria</taxon>
        <taxon>Bacillati</taxon>
        <taxon>Bacillota</taxon>
        <taxon>Clostridia</taxon>
        <taxon>Eubacteriales</taxon>
        <taxon>Peptococcaceae</taxon>
        <taxon>Desulfofundulus</taxon>
    </lineage>
</organism>
<dbReference type="InterPro" id="IPR045062">
    <property type="entry name" value="Cyt_c_biogenesis_CcsA/CcmC"/>
</dbReference>
<evidence type="ECO:0000256" key="7">
    <source>
        <dbReference type="ARBA" id="ARBA00023078"/>
    </source>
</evidence>
<reference evidence="12" key="1">
    <citation type="submission" date="2016-11" db="EMBL/GenBank/DDBJ databases">
        <authorList>
            <person name="Varghese N."/>
            <person name="Submissions S."/>
        </authorList>
    </citation>
    <scope>NUCLEOTIDE SEQUENCE [LARGE SCALE GENOMIC DNA]</scope>
    <source>
        <strain evidence="12">DSM 11792</strain>
    </source>
</reference>